<proteinExistence type="predicted"/>
<keyword evidence="1" id="KW-0812">Transmembrane</keyword>
<dbReference type="AlphaFoldDB" id="A0AAV4D805"/>
<evidence type="ECO:0000313" key="2">
    <source>
        <dbReference type="EMBL" id="GFO40286.1"/>
    </source>
</evidence>
<organism evidence="2 3">
    <name type="scientific">Plakobranchus ocellatus</name>
    <dbReference type="NCBI Taxonomy" id="259542"/>
    <lineage>
        <taxon>Eukaryota</taxon>
        <taxon>Metazoa</taxon>
        <taxon>Spiralia</taxon>
        <taxon>Lophotrochozoa</taxon>
        <taxon>Mollusca</taxon>
        <taxon>Gastropoda</taxon>
        <taxon>Heterobranchia</taxon>
        <taxon>Euthyneura</taxon>
        <taxon>Panpulmonata</taxon>
        <taxon>Sacoglossa</taxon>
        <taxon>Placobranchoidea</taxon>
        <taxon>Plakobranchidae</taxon>
        <taxon>Plakobranchus</taxon>
    </lineage>
</organism>
<accession>A0AAV4D805</accession>
<comment type="caution">
    <text evidence="2">The sequence shown here is derived from an EMBL/GenBank/DDBJ whole genome shotgun (WGS) entry which is preliminary data.</text>
</comment>
<reference evidence="2 3" key="1">
    <citation type="journal article" date="2021" name="Elife">
        <title>Chloroplast acquisition without the gene transfer in kleptoplastic sea slugs, Plakobranchus ocellatus.</title>
        <authorList>
            <person name="Maeda T."/>
            <person name="Takahashi S."/>
            <person name="Yoshida T."/>
            <person name="Shimamura S."/>
            <person name="Takaki Y."/>
            <person name="Nagai Y."/>
            <person name="Toyoda A."/>
            <person name="Suzuki Y."/>
            <person name="Arimoto A."/>
            <person name="Ishii H."/>
            <person name="Satoh N."/>
            <person name="Nishiyama T."/>
            <person name="Hasebe M."/>
            <person name="Maruyama T."/>
            <person name="Minagawa J."/>
            <person name="Obokata J."/>
            <person name="Shigenobu S."/>
        </authorList>
    </citation>
    <scope>NUCLEOTIDE SEQUENCE [LARGE SCALE GENOMIC DNA]</scope>
</reference>
<keyword evidence="1" id="KW-0472">Membrane</keyword>
<feature type="transmembrane region" description="Helical" evidence="1">
    <location>
        <begin position="39"/>
        <end position="59"/>
    </location>
</feature>
<keyword evidence="1" id="KW-1133">Transmembrane helix</keyword>
<dbReference type="EMBL" id="BLXT01007596">
    <property type="protein sequence ID" value="GFO40286.1"/>
    <property type="molecule type" value="Genomic_DNA"/>
</dbReference>
<keyword evidence="3" id="KW-1185">Reference proteome</keyword>
<gene>
    <name evidence="2" type="ORF">PoB_006679100</name>
</gene>
<sequence length="101" mass="11467">MIQAAAEKLSKEIKKLSDRPPGVRTEASQWKCCRKVSQLCYVTYIIDFFMIATFITIMIDNSSGSSEDVDSVANRTQNHYITTISYYLPLLSKSMAQKSLF</sequence>
<name>A0AAV4D805_9GAST</name>
<protein>
    <submittedName>
        <fullName evidence="2">Uncharacterized protein</fullName>
    </submittedName>
</protein>
<evidence type="ECO:0000256" key="1">
    <source>
        <dbReference type="SAM" id="Phobius"/>
    </source>
</evidence>
<dbReference type="Proteomes" id="UP000735302">
    <property type="component" value="Unassembled WGS sequence"/>
</dbReference>
<evidence type="ECO:0000313" key="3">
    <source>
        <dbReference type="Proteomes" id="UP000735302"/>
    </source>
</evidence>